<keyword evidence="5" id="KW-1185">Reference proteome</keyword>
<proteinExistence type="predicted"/>
<evidence type="ECO:0000259" key="3">
    <source>
        <dbReference type="PROSITE" id="PS50102"/>
    </source>
</evidence>
<evidence type="ECO:0000313" key="4">
    <source>
        <dbReference type="EMBL" id="PKA54245.1"/>
    </source>
</evidence>
<evidence type="ECO:0000313" key="5">
    <source>
        <dbReference type="Proteomes" id="UP000236161"/>
    </source>
</evidence>
<evidence type="ECO:0000256" key="1">
    <source>
        <dbReference type="PROSITE-ProRule" id="PRU00176"/>
    </source>
</evidence>
<evidence type="ECO:0000256" key="2">
    <source>
        <dbReference type="SAM" id="MobiDB-lite"/>
    </source>
</evidence>
<sequence length="142" mass="15798">MESSHVFFIGLLVLPRRQCCRAAKLFLGGITKELPEDVLKEYFSAYGEVKDVVVTGIVDWKRERLLVFSNSLMPKRLRGLSAKRSSISINNKSLSLDIYAKGGSDNKPRSSLEYHGPIANINTKKGLNTKPPRSASAMYVLP</sequence>
<dbReference type="InterPro" id="IPR035979">
    <property type="entry name" value="RBD_domain_sf"/>
</dbReference>
<dbReference type="AlphaFoldDB" id="A0A2I0AFE9"/>
<dbReference type="Proteomes" id="UP000236161">
    <property type="component" value="Unassembled WGS sequence"/>
</dbReference>
<name>A0A2I0AFE9_9ASPA</name>
<gene>
    <name evidence="4" type="ORF">AXF42_Ash000078</name>
</gene>
<organism evidence="4 5">
    <name type="scientific">Apostasia shenzhenica</name>
    <dbReference type="NCBI Taxonomy" id="1088818"/>
    <lineage>
        <taxon>Eukaryota</taxon>
        <taxon>Viridiplantae</taxon>
        <taxon>Streptophyta</taxon>
        <taxon>Embryophyta</taxon>
        <taxon>Tracheophyta</taxon>
        <taxon>Spermatophyta</taxon>
        <taxon>Magnoliopsida</taxon>
        <taxon>Liliopsida</taxon>
        <taxon>Asparagales</taxon>
        <taxon>Orchidaceae</taxon>
        <taxon>Apostasioideae</taxon>
        <taxon>Apostasia</taxon>
    </lineage>
</organism>
<dbReference type="InterPro" id="IPR000504">
    <property type="entry name" value="RRM_dom"/>
</dbReference>
<dbReference type="PROSITE" id="PS50102">
    <property type="entry name" value="RRM"/>
    <property type="match status" value="1"/>
</dbReference>
<dbReference type="Gene3D" id="3.30.70.330">
    <property type="match status" value="1"/>
</dbReference>
<accession>A0A2I0AFE9</accession>
<dbReference type="GO" id="GO:0003723">
    <property type="term" value="F:RNA binding"/>
    <property type="evidence" value="ECO:0007669"/>
    <property type="project" value="UniProtKB-UniRule"/>
</dbReference>
<reference evidence="4 5" key="1">
    <citation type="journal article" date="2017" name="Nature">
        <title>The Apostasia genome and the evolution of orchids.</title>
        <authorList>
            <person name="Zhang G.Q."/>
            <person name="Liu K.W."/>
            <person name="Li Z."/>
            <person name="Lohaus R."/>
            <person name="Hsiao Y.Y."/>
            <person name="Niu S.C."/>
            <person name="Wang J.Y."/>
            <person name="Lin Y.C."/>
            <person name="Xu Q."/>
            <person name="Chen L.J."/>
            <person name="Yoshida K."/>
            <person name="Fujiwara S."/>
            <person name="Wang Z.W."/>
            <person name="Zhang Y.Q."/>
            <person name="Mitsuda N."/>
            <person name="Wang M."/>
            <person name="Liu G.H."/>
            <person name="Pecoraro L."/>
            <person name="Huang H.X."/>
            <person name="Xiao X.J."/>
            <person name="Lin M."/>
            <person name="Wu X.Y."/>
            <person name="Wu W.L."/>
            <person name="Chen Y.Y."/>
            <person name="Chang S.B."/>
            <person name="Sakamoto S."/>
            <person name="Ohme-Takagi M."/>
            <person name="Yagi M."/>
            <person name="Zeng S.J."/>
            <person name="Shen C.Y."/>
            <person name="Yeh C.M."/>
            <person name="Luo Y.B."/>
            <person name="Tsai W.C."/>
            <person name="Van de Peer Y."/>
            <person name="Liu Z.J."/>
        </authorList>
    </citation>
    <scope>NUCLEOTIDE SEQUENCE [LARGE SCALE GENOMIC DNA]</scope>
    <source>
        <strain evidence="5">cv. Shenzhen</strain>
        <tissue evidence="4">Stem</tissue>
    </source>
</reference>
<dbReference type="SUPFAM" id="SSF54928">
    <property type="entry name" value="RNA-binding domain, RBD"/>
    <property type="match status" value="1"/>
</dbReference>
<keyword evidence="1" id="KW-0694">RNA-binding</keyword>
<dbReference type="EMBL" id="KZ451982">
    <property type="protein sequence ID" value="PKA54245.1"/>
    <property type="molecule type" value="Genomic_DNA"/>
</dbReference>
<feature type="domain" description="RRM" evidence="3">
    <location>
        <begin position="23"/>
        <end position="101"/>
    </location>
</feature>
<dbReference type="InterPro" id="IPR012677">
    <property type="entry name" value="Nucleotide-bd_a/b_plait_sf"/>
</dbReference>
<protein>
    <recommendedName>
        <fullName evidence="3">RRM domain-containing protein</fullName>
    </recommendedName>
</protein>
<feature type="region of interest" description="Disordered" evidence="2">
    <location>
        <begin position="123"/>
        <end position="142"/>
    </location>
</feature>